<evidence type="ECO:0000313" key="3">
    <source>
        <dbReference type="EMBL" id="CAB4165226.1"/>
    </source>
</evidence>
<keyword evidence="1" id="KW-1188">Viral release from host cell</keyword>
<dbReference type="EMBL" id="LR796773">
    <property type="protein sequence ID" value="CAB4165226.1"/>
    <property type="molecule type" value="Genomic_DNA"/>
</dbReference>
<gene>
    <name evidence="3" type="ORF">UFOVP823_20</name>
</gene>
<dbReference type="GO" id="GO:0016887">
    <property type="term" value="F:ATP hydrolysis activity"/>
    <property type="evidence" value="ECO:0007669"/>
    <property type="project" value="InterPro"/>
</dbReference>
<dbReference type="Gene3D" id="3.30.420.240">
    <property type="match status" value="1"/>
</dbReference>
<dbReference type="GO" id="GO:0004519">
    <property type="term" value="F:endonuclease activity"/>
    <property type="evidence" value="ECO:0007669"/>
    <property type="project" value="UniProtKB-UniRule"/>
</dbReference>
<dbReference type="GO" id="GO:0046872">
    <property type="term" value="F:metal ion binding"/>
    <property type="evidence" value="ECO:0007669"/>
    <property type="project" value="UniProtKB-UniRule"/>
</dbReference>
<dbReference type="Gene3D" id="3.40.50.300">
    <property type="entry name" value="P-loop containing nucleotide triphosphate hydrolases"/>
    <property type="match status" value="1"/>
</dbReference>
<feature type="domain" description="Terminase large subunit ribonuclease H-like" evidence="2">
    <location>
        <begin position="356"/>
        <end position="464"/>
    </location>
</feature>
<dbReference type="GO" id="GO:0051276">
    <property type="term" value="P:chromosome organization"/>
    <property type="evidence" value="ECO:0007669"/>
    <property type="project" value="UniProtKB-UniRule"/>
</dbReference>
<evidence type="ECO:0000259" key="2">
    <source>
        <dbReference type="Pfam" id="PF22530"/>
    </source>
</evidence>
<dbReference type="HAMAP" id="MF_04147">
    <property type="entry name" value="TERL_T7"/>
    <property type="match status" value="1"/>
</dbReference>
<dbReference type="EC" id="3.1.21.-" evidence="1"/>
<dbReference type="GO" id="GO:0098009">
    <property type="term" value="C:viral terminase, large subunit"/>
    <property type="evidence" value="ECO:0007669"/>
    <property type="project" value="UniProtKB-UniRule"/>
</dbReference>
<comment type="caution">
    <text evidence="1">Lacks conserved residue(s) required for the propagation of feature annotation.</text>
</comment>
<keyword evidence="1" id="KW-0547">Nucleotide-binding</keyword>
<keyword evidence="1" id="KW-0231">Viral genome packaging</keyword>
<sequence>MHSTEVPAQLRDFRNFLFLCWQHLRLPVPTDVQYDIADFLQSDIRRLVIEAFRGVGKSWITSAFVCWCLLIDPQCEILVISASKQRADEFSTFTLRLIQELPILAHLRPDPNTQRMSRVAFDVAPHQASHSPSVKSIGINGQIAGSRANIVILDDVEIPNNSATQMMRDKLSEQIKEADAVVKPGGRIIYLGTPQTYESIYNRLEERGYEIRVWPAQVPDEKRLKSYGSRLAKHVTKMIGVKPVGTSTDPKRFTDADLAERRASYGNSGFALQFMLDTTLSDANRYPLKQADLVVMALDLEQGPLAVVWGSGPTLALKDIPNLGFTGDFLHGPMAFGESGENGMKFSSYTSAAMFIDPAGRGADDTAYAIVKELHGQLFAAEARGLDGGYDDATLEKLANAAIRHRVNTILIEKNFGDGMFTQLLRPVLLRKGWAGAIEEIHSTGQKELRVIDTLEPLMNRHKLVIDKRLAEDDFQSTREREGVKGETSIQYSLFYQLTHITRDRGSLRHDDLVEALAGACRFFVDRVNRDQDKAMAQHIDALRDKEIAEFVKKAKHWHVTMPPRGSRKPTNALRLPGRR</sequence>
<keyword evidence="1" id="KW-0540">Nuclease</keyword>
<dbReference type="EC" id="3.6.4.-" evidence="1"/>
<dbReference type="GO" id="GO:0005524">
    <property type="term" value="F:ATP binding"/>
    <property type="evidence" value="ECO:0007669"/>
    <property type="project" value="UniProtKB-KW"/>
</dbReference>
<dbReference type="NCBIfam" id="NF033889">
    <property type="entry name" value="termin_lrg_T7"/>
    <property type="match status" value="1"/>
</dbReference>
<comment type="subunit">
    <text evidence="1">Homopentamer. Interacts with the terminase small subunit; the active complex is probably heterooligomeric. Interacts with the portal protein.</text>
</comment>
<reference evidence="3" key="1">
    <citation type="submission" date="2020-04" db="EMBL/GenBank/DDBJ databases">
        <authorList>
            <person name="Chiriac C."/>
            <person name="Salcher M."/>
            <person name="Ghai R."/>
            <person name="Kavagutti S V."/>
        </authorList>
    </citation>
    <scope>NUCLEOTIDE SEQUENCE</scope>
</reference>
<comment type="cofactor">
    <cofactor evidence="1">
        <name>Mg(2+)</name>
        <dbReference type="ChEBI" id="CHEBI:18420"/>
    </cofactor>
</comment>
<keyword evidence="1" id="KW-0378">Hydrolase</keyword>
<accession>A0A6J5P5K0</accession>
<dbReference type="Pfam" id="PF22530">
    <property type="entry name" value="Terminase-T7_RNaseH-like"/>
    <property type="match status" value="1"/>
</dbReference>
<dbReference type="InterPro" id="IPR044271">
    <property type="entry name" value="Terminase_large_su_gp19"/>
</dbReference>
<keyword evidence="1" id="KW-0255">Endonuclease</keyword>
<keyword evidence="1" id="KW-0067">ATP-binding</keyword>
<proteinExistence type="inferred from homology"/>
<comment type="domain">
    <text evidence="1">The ATPase region is in the N-terminus, whereas the nuclease region is in the central part. The C-terminus is involved in prohead binding.</text>
</comment>
<dbReference type="InterPro" id="IPR054762">
    <property type="entry name" value="Gp19_RNaseH-like"/>
</dbReference>
<protein>
    <recommendedName>
        <fullName evidence="1">Terminase, large subunit</fullName>
    </recommendedName>
    <alternativeName>
        <fullName evidence="1">DNA-packaging protein</fullName>
    </alternativeName>
    <domain>
        <recommendedName>
            <fullName evidence="1">ATPase</fullName>
            <ecNumber evidence="1">3.6.4.-</ecNumber>
        </recommendedName>
    </domain>
    <domain>
        <recommendedName>
            <fullName evidence="1">Endonuclease</fullName>
            <ecNumber evidence="1">3.1.21.-</ecNumber>
        </recommendedName>
    </domain>
</protein>
<dbReference type="GO" id="GO:0019073">
    <property type="term" value="P:viral DNA genome packaging"/>
    <property type="evidence" value="ECO:0007669"/>
    <property type="project" value="UniProtKB-UniRule"/>
</dbReference>
<name>A0A6J5P5K0_9CAUD</name>
<dbReference type="InterPro" id="IPR047987">
    <property type="entry name" value="Gp19-like_virus"/>
</dbReference>
<comment type="function">
    <text evidence="1">The terminase large subunit acts as an ATP driven molecular motor necessary for viral DNA translocation into empty capsids and as an endonuclease that cuts the viral genome at a unique and precise dsDNA sequence to initiate and to end a packaging reaction. The terminase lies at a unique vertex of the procapsid and is composed of two subunits, a small terminase subunit involved in viral DNA recognition (packaging sequence), and a large terminase subunit possessing endonucleolytic and ATPase activities. Both terminase subunits heterooligomerize and are docked on the portal protein to form the packaging machine. The terminase large subunit exhibits endonuclease activity and cleaves the viral genome concatemer. Once the DNA is packaged, the terminase detaches from the portal and gets replaced by the tail to finish maturation of the virion.</text>
</comment>
<feature type="short sequence motif" description="Walker A motif" evidence="1">
    <location>
        <begin position="51"/>
        <end position="58"/>
    </location>
</feature>
<dbReference type="InterPro" id="IPR027417">
    <property type="entry name" value="P-loop_NTPase"/>
</dbReference>
<comment type="similarity">
    <text evidence="1">Belongs to the Teseptimavirus large terminase family.</text>
</comment>
<organism evidence="3">
    <name type="scientific">uncultured Caudovirales phage</name>
    <dbReference type="NCBI Taxonomy" id="2100421"/>
    <lineage>
        <taxon>Viruses</taxon>
        <taxon>Duplodnaviria</taxon>
        <taxon>Heunggongvirae</taxon>
        <taxon>Uroviricota</taxon>
        <taxon>Caudoviricetes</taxon>
        <taxon>Peduoviridae</taxon>
        <taxon>Maltschvirus</taxon>
        <taxon>Maltschvirus maltsch</taxon>
    </lineage>
</organism>
<evidence type="ECO:0000256" key="1">
    <source>
        <dbReference type="HAMAP-Rule" id="MF_04147"/>
    </source>
</evidence>